<dbReference type="EMBL" id="CADCTU010000171">
    <property type="protein sequence ID" value="CAA9300856.1"/>
    <property type="molecule type" value="Genomic_DNA"/>
</dbReference>
<gene>
    <name evidence="2" type="ORF">AVDCRST_MAG11-817</name>
</gene>
<feature type="non-terminal residue" evidence="2">
    <location>
        <position position="1"/>
    </location>
</feature>
<protein>
    <submittedName>
        <fullName evidence="2">Uncharacterized protein</fullName>
    </submittedName>
</protein>
<evidence type="ECO:0000313" key="2">
    <source>
        <dbReference type="EMBL" id="CAA9300856.1"/>
    </source>
</evidence>
<feature type="compositionally biased region" description="Basic residues" evidence="1">
    <location>
        <begin position="1"/>
        <end position="19"/>
    </location>
</feature>
<feature type="non-terminal residue" evidence="2">
    <location>
        <position position="28"/>
    </location>
</feature>
<sequence>ACAPRRRARAPRRARRLPLGRRAALAGP</sequence>
<feature type="region of interest" description="Disordered" evidence="1">
    <location>
        <begin position="1"/>
        <end position="28"/>
    </location>
</feature>
<reference evidence="2" key="1">
    <citation type="submission" date="2020-02" db="EMBL/GenBank/DDBJ databases">
        <authorList>
            <person name="Meier V. D."/>
        </authorList>
    </citation>
    <scope>NUCLEOTIDE SEQUENCE</scope>
    <source>
        <strain evidence="2">AVDCRST_MAG11</strain>
    </source>
</reference>
<organism evidence="2">
    <name type="scientific">uncultured Gemmatimonadaceae bacterium</name>
    <dbReference type="NCBI Taxonomy" id="246130"/>
    <lineage>
        <taxon>Bacteria</taxon>
        <taxon>Pseudomonadati</taxon>
        <taxon>Gemmatimonadota</taxon>
        <taxon>Gemmatimonadia</taxon>
        <taxon>Gemmatimonadales</taxon>
        <taxon>Gemmatimonadaceae</taxon>
        <taxon>environmental samples</taxon>
    </lineage>
</organism>
<accession>A0A6J4KC42</accession>
<proteinExistence type="predicted"/>
<name>A0A6J4KC42_9BACT</name>
<evidence type="ECO:0000256" key="1">
    <source>
        <dbReference type="SAM" id="MobiDB-lite"/>
    </source>
</evidence>
<dbReference type="AlphaFoldDB" id="A0A6J4KC42"/>